<dbReference type="EMBL" id="JX042309">
    <property type="protein sequence ID" value="AFV71303.1"/>
    <property type="molecule type" value="Genomic_DNA"/>
</dbReference>
<name>K7QVV1_STRRG</name>
<dbReference type="NCBIfam" id="TIGR01208">
    <property type="entry name" value="rmlA_long"/>
    <property type="match status" value="1"/>
</dbReference>
<dbReference type="PANTHER" id="PTHR42883">
    <property type="entry name" value="GLUCOSE-1-PHOSPHATE THYMIDYLTRANSFERASE"/>
    <property type="match status" value="1"/>
</dbReference>
<evidence type="ECO:0000259" key="1">
    <source>
        <dbReference type="Pfam" id="PF00483"/>
    </source>
</evidence>
<dbReference type="InterPro" id="IPR005908">
    <property type="entry name" value="G1P_thy_trans_l"/>
</dbReference>
<protein>
    <submittedName>
        <fullName evidence="2">PyrC6</fullName>
    </submittedName>
</protein>
<reference evidence="2" key="2">
    <citation type="journal article" date="2012" name="J. Am. Chem. Soc.">
        <title>Insights into pyrroindomycin biosynthesis reveal a uniform paradigm for tetramate/tetronate formation.</title>
        <authorList>
            <person name="Wu Q."/>
            <person name="Wu Z."/>
            <person name="Qu X."/>
            <person name="Liu W."/>
        </authorList>
    </citation>
    <scope>NUCLEOTIDE SEQUENCE</scope>
    <source>
        <strain evidence="2">NRRL 21084</strain>
    </source>
</reference>
<dbReference type="InterPro" id="IPR029044">
    <property type="entry name" value="Nucleotide-diphossugar_trans"/>
</dbReference>
<gene>
    <name evidence="2" type="primary">pyrC6</name>
</gene>
<accession>K7QVV1</accession>
<dbReference type="SUPFAM" id="SSF53448">
    <property type="entry name" value="Nucleotide-diphospho-sugar transferases"/>
    <property type="match status" value="1"/>
</dbReference>
<dbReference type="InterPro" id="IPR005835">
    <property type="entry name" value="NTP_transferase_dom"/>
</dbReference>
<sequence length="355" mass="37389">MKALVLAGGHGTRLRPFSHSVPKQLVPVAGKPVLFHALEALRSAGVTEAGVIVSGAGLPIRAALGDGAALGLQVTYLPQETPSGLAACVKIGRDFLGDDDFVMYLGDNIFGEGVDGPVDGFRRRRSAAQLLVTKVADPTQYGVAELDGHGRVIALEEKPARPASNLAVTGLYCFTAAIHEAVDRIVPSRRGELEITDAVRWLVDHGHDVRAEVLGGYWADTGTLDDLLECNKTLLDRITPAMHGRLDDASTIVGPVVVEAGAVIERSTVVGPALIGAGSTVVDSHVGRFTALGRDCDLRDARVEHSILMDRASVHGVRLAEGSIVGAAGEVRHSRRETAGHRVLVGDDSLIEVAQ</sequence>
<dbReference type="Gene3D" id="3.90.550.10">
    <property type="entry name" value="Spore Coat Polysaccharide Biosynthesis Protein SpsA, Chain A"/>
    <property type="match status" value="1"/>
</dbReference>
<feature type="domain" description="Nucleotidyl transferase" evidence="1">
    <location>
        <begin position="2"/>
        <end position="236"/>
    </location>
</feature>
<dbReference type="CDD" id="cd04189">
    <property type="entry name" value="G1P_TT_long"/>
    <property type="match status" value="1"/>
</dbReference>
<reference evidence="2" key="1">
    <citation type="journal article" date="2012" name="Chem. Biol.">
        <title>Quartromicin biosynthesis: two alternative polyketide chains produced by one polyketide synthase assembly line.</title>
        <authorList>
            <person name="He H.Y."/>
            <person name="Pan H.X."/>
            <person name="Wu L.F."/>
            <person name="Zhang B.B."/>
            <person name="Chai H.B."/>
            <person name="Liu W."/>
            <person name="Tang G.L."/>
        </authorList>
    </citation>
    <scope>NUCLEOTIDE SEQUENCE</scope>
    <source>
        <strain evidence="2">NRRL 21084</strain>
    </source>
</reference>
<dbReference type="Pfam" id="PF00483">
    <property type="entry name" value="NTP_transferase"/>
    <property type="match status" value="1"/>
</dbReference>
<evidence type="ECO:0000313" key="2">
    <source>
        <dbReference type="EMBL" id="AFV71303.1"/>
    </source>
</evidence>
<organism evidence="2">
    <name type="scientific">Streptomyces rugosporus</name>
    <dbReference type="NCBI Taxonomy" id="295838"/>
    <lineage>
        <taxon>Bacteria</taxon>
        <taxon>Bacillati</taxon>
        <taxon>Actinomycetota</taxon>
        <taxon>Actinomycetes</taxon>
        <taxon>Kitasatosporales</taxon>
        <taxon>Streptomycetaceae</taxon>
        <taxon>Streptomyces</taxon>
    </lineage>
</organism>
<dbReference type="AlphaFoldDB" id="K7QVV1"/>
<dbReference type="PANTHER" id="PTHR42883:SF2">
    <property type="entry name" value="THYMIDYLYLTRANSFERASE"/>
    <property type="match status" value="1"/>
</dbReference>
<proteinExistence type="predicted"/>